<dbReference type="PANTHER" id="PTHR46599:SF3">
    <property type="entry name" value="PIGGYBAC TRANSPOSABLE ELEMENT-DERIVED PROTEIN 4"/>
    <property type="match status" value="1"/>
</dbReference>
<keyword evidence="3" id="KW-1185">Reference proteome</keyword>
<evidence type="ECO:0000313" key="3">
    <source>
        <dbReference type="Proteomes" id="UP000235672"/>
    </source>
</evidence>
<reference evidence="2 3" key="1">
    <citation type="submission" date="2016-05" db="EMBL/GenBank/DDBJ databases">
        <title>A degradative enzymes factory behind the ericoid mycorrhizal symbiosis.</title>
        <authorList>
            <consortium name="DOE Joint Genome Institute"/>
            <person name="Martino E."/>
            <person name="Morin E."/>
            <person name="Grelet G."/>
            <person name="Kuo A."/>
            <person name="Kohler A."/>
            <person name="Daghino S."/>
            <person name="Barry K."/>
            <person name="Choi C."/>
            <person name="Cichocki N."/>
            <person name="Clum A."/>
            <person name="Copeland A."/>
            <person name="Hainaut M."/>
            <person name="Haridas S."/>
            <person name="Labutti K."/>
            <person name="Lindquist E."/>
            <person name="Lipzen A."/>
            <person name="Khouja H.-R."/>
            <person name="Murat C."/>
            <person name="Ohm R."/>
            <person name="Olson A."/>
            <person name="Spatafora J."/>
            <person name="Veneault-Fourrey C."/>
            <person name="Henrissat B."/>
            <person name="Grigoriev I."/>
            <person name="Martin F."/>
            <person name="Perotto S."/>
        </authorList>
    </citation>
    <scope>NUCLEOTIDE SEQUENCE [LARGE SCALE GENOMIC DNA]</scope>
    <source>
        <strain evidence="2 3">UAMH 7357</strain>
    </source>
</reference>
<keyword evidence="1" id="KW-1133">Transmembrane helix</keyword>
<protein>
    <recommendedName>
        <fullName evidence="4">PiggyBac transposable element-derived protein domain-containing protein</fullName>
    </recommendedName>
</protein>
<keyword evidence="1" id="KW-0812">Transmembrane</keyword>
<evidence type="ECO:0000256" key="1">
    <source>
        <dbReference type="SAM" id="Phobius"/>
    </source>
</evidence>
<keyword evidence="1" id="KW-0472">Membrane</keyword>
<dbReference type="AlphaFoldDB" id="A0A2J6PHR5"/>
<evidence type="ECO:0000313" key="2">
    <source>
        <dbReference type="EMBL" id="PMD13577.1"/>
    </source>
</evidence>
<name>A0A2J6PHR5_9HELO</name>
<dbReference type="PANTHER" id="PTHR46599">
    <property type="entry name" value="PIGGYBAC TRANSPOSABLE ELEMENT-DERIVED PROTEIN 4"/>
    <property type="match status" value="1"/>
</dbReference>
<sequence length="98" mass="11693">MKPETKKIFDIPETPNLLSTDVRKYYSSKLALPVVRAIDDYNWNMNGVDINDQLREDLSVQQVTVRYWIIYFFWLIDCTLINAFILWKRDIEQMVIGC</sequence>
<accession>A0A2J6PHR5</accession>
<dbReference type="Proteomes" id="UP000235672">
    <property type="component" value="Unassembled WGS sequence"/>
</dbReference>
<dbReference type="OrthoDB" id="2431486at2759"/>
<proteinExistence type="predicted"/>
<gene>
    <name evidence="2" type="ORF">NA56DRAFT_651720</name>
</gene>
<dbReference type="EMBL" id="KZ613530">
    <property type="protein sequence ID" value="PMD13577.1"/>
    <property type="molecule type" value="Genomic_DNA"/>
</dbReference>
<feature type="transmembrane region" description="Helical" evidence="1">
    <location>
        <begin position="68"/>
        <end position="87"/>
    </location>
</feature>
<organism evidence="2 3">
    <name type="scientific">Hyaloscypha hepaticicola</name>
    <dbReference type="NCBI Taxonomy" id="2082293"/>
    <lineage>
        <taxon>Eukaryota</taxon>
        <taxon>Fungi</taxon>
        <taxon>Dikarya</taxon>
        <taxon>Ascomycota</taxon>
        <taxon>Pezizomycotina</taxon>
        <taxon>Leotiomycetes</taxon>
        <taxon>Helotiales</taxon>
        <taxon>Hyaloscyphaceae</taxon>
        <taxon>Hyaloscypha</taxon>
    </lineage>
</organism>
<evidence type="ECO:0008006" key="4">
    <source>
        <dbReference type="Google" id="ProtNLM"/>
    </source>
</evidence>